<reference evidence="1" key="2">
    <citation type="submission" date="2021-06" db="EMBL/GenBank/DDBJ databases">
        <authorList>
            <consortium name="NCBI Pathogen Detection Project"/>
        </authorList>
    </citation>
    <scope>NUCLEOTIDE SEQUENCE</scope>
    <source>
        <strain evidence="1">Clostridioides</strain>
    </source>
</reference>
<gene>
    <name evidence="1" type="ORF">KRQ00_002009</name>
</gene>
<dbReference type="RefSeq" id="WP_003429591.1">
    <property type="nucleotide sequence ID" value="NZ_AP025558.1"/>
</dbReference>
<dbReference type="GO" id="GO:0003677">
    <property type="term" value="F:DNA binding"/>
    <property type="evidence" value="ECO:0007669"/>
    <property type="project" value="InterPro"/>
</dbReference>
<dbReference type="AlphaFoldDB" id="A0A9P3YRD1"/>
<evidence type="ECO:0000313" key="1">
    <source>
        <dbReference type="EMBL" id="HBH2620246.1"/>
    </source>
</evidence>
<dbReference type="SUPFAM" id="SSF47413">
    <property type="entry name" value="lambda repressor-like DNA-binding domains"/>
    <property type="match status" value="1"/>
</dbReference>
<dbReference type="EMBL" id="DAEQIJ010000008">
    <property type="protein sequence ID" value="HBH2620246.1"/>
    <property type="molecule type" value="Genomic_DNA"/>
</dbReference>
<dbReference type="InterPro" id="IPR001387">
    <property type="entry name" value="Cro/C1-type_HTH"/>
</dbReference>
<accession>A0A9P3YRD1</accession>
<dbReference type="Pfam" id="PF01381">
    <property type="entry name" value="HTH_3"/>
    <property type="match status" value="1"/>
</dbReference>
<dbReference type="PROSITE" id="PS50943">
    <property type="entry name" value="HTH_CROC1"/>
    <property type="match status" value="1"/>
</dbReference>
<dbReference type="SMART" id="SM00530">
    <property type="entry name" value="HTH_XRE"/>
    <property type="match status" value="1"/>
</dbReference>
<dbReference type="CDD" id="cd00093">
    <property type="entry name" value="HTH_XRE"/>
    <property type="match status" value="1"/>
</dbReference>
<dbReference type="Gene3D" id="1.10.260.40">
    <property type="entry name" value="lambda repressor-like DNA-binding domains"/>
    <property type="match status" value="1"/>
</dbReference>
<organism evidence="1 2">
    <name type="scientific">Clostridioides difficile</name>
    <name type="common">Peptoclostridium difficile</name>
    <dbReference type="NCBI Taxonomy" id="1496"/>
    <lineage>
        <taxon>Bacteria</taxon>
        <taxon>Bacillati</taxon>
        <taxon>Bacillota</taxon>
        <taxon>Clostridia</taxon>
        <taxon>Peptostreptococcales</taxon>
        <taxon>Peptostreptococcaceae</taxon>
        <taxon>Clostridioides</taxon>
    </lineage>
</organism>
<dbReference type="InterPro" id="IPR010982">
    <property type="entry name" value="Lambda_DNA-bd_dom_sf"/>
</dbReference>
<name>A0A9P3YRD1_CLODI</name>
<protein>
    <submittedName>
        <fullName evidence="1">Helix-turn-helix transcriptional regulator</fullName>
    </submittedName>
</protein>
<proteinExistence type="predicted"/>
<comment type="caution">
    <text evidence="1">The sequence shown here is derived from an EMBL/GenBank/DDBJ whole genome shotgun (WGS) entry which is preliminary data.</text>
</comment>
<reference evidence="1" key="1">
    <citation type="journal article" date="2018" name="Genome Biol.">
        <title>SKESA: strategic k-mer extension for scrupulous assemblies.</title>
        <authorList>
            <person name="Souvorov A."/>
            <person name="Agarwala R."/>
            <person name="Lipman D.J."/>
        </authorList>
    </citation>
    <scope>NUCLEOTIDE SEQUENCE</scope>
    <source>
        <strain evidence="1">Clostridioides</strain>
    </source>
</reference>
<sequence length="73" mass="8535">MLKQARKNKNLTQKQLSKIANISQSYISRLEQDIFINSPTIRQIISLSKALDISAYKLSNYFINKENAYNKKR</sequence>
<evidence type="ECO:0000313" key="2">
    <source>
        <dbReference type="Proteomes" id="UP000879542"/>
    </source>
</evidence>
<dbReference type="Proteomes" id="UP000879542">
    <property type="component" value="Unassembled WGS sequence"/>
</dbReference>